<feature type="signal peptide" evidence="7">
    <location>
        <begin position="1"/>
        <end position="22"/>
    </location>
</feature>
<dbReference type="InterPro" id="IPR006558">
    <property type="entry name" value="LamG-like"/>
</dbReference>
<keyword evidence="4 7" id="KW-0732">Signal</keyword>
<feature type="domain" description="Laminin G" evidence="8">
    <location>
        <begin position="452"/>
        <end position="591"/>
    </location>
</feature>
<accession>A0ABQ3XUL9</accession>
<dbReference type="CDD" id="cd15482">
    <property type="entry name" value="Sialidase_non-viral"/>
    <property type="match status" value="1"/>
</dbReference>
<dbReference type="RefSeq" id="WP_239168407.1">
    <property type="nucleotide sequence ID" value="NZ_BAAABO010000004.1"/>
</dbReference>
<dbReference type="PANTHER" id="PTHR10628:SF30">
    <property type="entry name" value="EXO-ALPHA-SIALIDASE"/>
    <property type="match status" value="1"/>
</dbReference>
<feature type="region of interest" description="Disordered" evidence="6">
    <location>
        <begin position="393"/>
        <end position="414"/>
    </location>
</feature>
<name>A0ABQ3XUL9_9ACTN</name>
<dbReference type="EMBL" id="BOMI01000002">
    <property type="protein sequence ID" value="GID71442.1"/>
    <property type="molecule type" value="Genomic_DNA"/>
</dbReference>
<dbReference type="SUPFAM" id="SSF49899">
    <property type="entry name" value="Concanavalin A-like lectins/glucanases"/>
    <property type="match status" value="3"/>
</dbReference>
<dbReference type="InterPro" id="IPR013320">
    <property type="entry name" value="ConA-like_dom_sf"/>
</dbReference>
<dbReference type="InterPro" id="IPR001791">
    <property type="entry name" value="Laminin_G"/>
</dbReference>
<gene>
    <name evidence="10" type="ORF">Ade02nite_00830</name>
</gene>
<evidence type="ECO:0000256" key="2">
    <source>
        <dbReference type="ARBA" id="ARBA00009348"/>
    </source>
</evidence>
<dbReference type="Gene3D" id="2.120.10.10">
    <property type="match status" value="1"/>
</dbReference>
<comment type="similarity">
    <text evidence="2">Belongs to the glycosyl hydrolase 33 family.</text>
</comment>
<evidence type="ECO:0000256" key="6">
    <source>
        <dbReference type="SAM" id="MobiDB-lite"/>
    </source>
</evidence>
<dbReference type="InterPro" id="IPR036278">
    <property type="entry name" value="Sialidase_sf"/>
</dbReference>
<dbReference type="Pfam" id="PF13088">
    <property type="entry name" value="BNR_2"/>
    <property type="match status" value="1"/>
</dbReference>
<evidence type="ECO:0000256" key="5">
    <source>
        <dbReference type="ARBA" id="ARBA00023157"/>
    </source>
</evidence>
<proteinExistence type="inferred from homology"/>
<comment type="caution">
    <text evidence="10">The sequence shown here is derived from an EMBL/GenBank/DDBJ whole genome shotgun (WGS) entry which is preliminary data.</text>
</comment>
<feature type="domain" description="Laminin G" evidence="8">
    <location>
        <begin position="894"/>
        <end position="1032"/>
    </location>
</feature>
<evidence type="ECO:0000256" key="3">
    <source>
        <dbReference type="ARBA" id="ARBA00012733"/>
    </source>
</evidence>
<evidence type="ECO:0000259" key="9">
    <source>
        <dbReference type="SMART" id="SM00560"/>
    </source>
</evidence>
<feature type="domain" description="LamG-like jellyroll fold" evidence="9">
    <location>
        <begin position="452"/>
        <end position="596"/>
    </location>
</feature>
<comment type="catalytic activity">
    <reaction evidence="1">
        <text>Hydrolysis of alpha-(2-&gt;3)-, alpha-(2-&gt;6)-, alpha-(2-&gt;8)- glycosidic linkages of terminal sialic acid residues in oligosaccharides, glycoproteins, glycolipids, colominic acid and synthetic substrates.</text>
        <dbReference type="EC" id="3.2.1.18"/>
    </reaction>
</comment>
<evidence type="ECO:0000256" key="4">
    <source>
        <dbReference type="ARBA" id="ARBA00022729"/>
    </source>
</evidence>
<feature type="domain" description="LamG-like jellyroll fold" evidence="9">
    <location>
        <begin position="894"/>
        <end position="1037"/>
    </location>
</feature>
<dbReference type="InterPro" id="IPR011040">
    <property type="entry name" value="Sialidase"/>
</dbReference>
<keyword evidence="5" id="KW-1015">Disulfide bond</keyword>
<protein>
    <recommendedName>
        <fullName evidence="3">exo-alpha-sialidase</fullName>
        <ecNumber evidence="3">3.2.1.18</ecNumber>
    </recommendedName>
</protein>
<feature type="domain" description="LamG-like jellyroll fold" evidence="9">
    <location>
        <begin position="663"/>
        <end position="804"/>
    </location>
</feature>
<dbReference type="Proteomes" id="UP000609879">
    <property type="component" value="Unassembled WGS sequence"/>
</dbReference>
<dbReference type="EC" id="3.2.1.18" evidence="3"/>
<dbReference type="Gene3D" id="2.60.120.200">
    <property type="match status" value="3"/>
</dbReference>
<dbReference type="SMART" id="SM00282">
    <property type="entry name" value="LamG"/>
    <property type="match status" value="3"/>
</dbReference>
<dbReference type="PANTHER" id="PTHR10628">
    <property type="entry name" value="SIALIDASE"/>
    <property type="match status" value="1"/>
</dbReference>
<evidence type="ECO:0000259" key="8">
    <source>
        <dbReference type="SMART" id="SM00282"/>
    </source>
</evidence>
<evidence type="ECO:0000256" key="1">
    <source>
        <dbReference type="ARBA" id="ARBA00000427"/>
    </source>
</evidence>
<evidence type="ECO:0000313" key="11">
    <source>
        <dbReference type="Proteomes" id="UP000609879"/>
    </source>
</evidence>
<feature type="chain" id="PRO_5045438380" description="exo-alpha-sialidase" evidence="7">
    <location>
        <begin position="23"/>
        <end position="1069"/>
    </location>
</feature>
<dbReference type="SUPFAM" id="SSF50939">
    <property type="entry name" value="Sialidases"/>
    <property type="match status" value="1"/>
</dbReference>
<reference evidence="10 11" key="1">
    <citation type="submission" date="2021-01" db="EMBL/GenBank/DDBJ databases">
        <title>Whole genome shotgun sequence of Actinoplanes deccanensis NBRC 13994.</title>
        <authorList>
            <person name="Komaki H."/>
            <person name="Tamura T."/>
        </authorList>
    </citation>
    <scope>NUCLEOTIDE SEQUENCE [LARGE SCALE GENOMIC DNA]</scope>
    <source>
        <strain evidence="10 11">NBRC 13994</strain>
    </source>
</reference>
<keyword evidence="11" id="KW-1185">Reference proteome</keyword>
<feature type="domain" description="Laminin G" evidence="8">
    <location>
        <begin position="663"/>
        <end position="799"/>
    </location>
</feature>
<sequence>MRRLLPTFLAVLLASAPTGAPAAASGTALSPSPVGTEQVLFRSGTGGYGCFRIPALVRTGAGALLAFAEGRKSPSCADRGDIDIVMRRSTNDGRTWGPIQVVLAGSPSDPSAPAVRGNPAPVVDETTGRVLLVSTSGNQSPTGQRLPWVQHSDDDGRTWSAARALDVSFAGTPAGWFATGPSHGVQLRSGPHAGRLVVGAHQITGGKAYPGVLYSDDGGGTWSASAVPAPTALSIGEISVAELPGGAVYAAARNDAGVSDHRAYAISTDGGTTMPAFTALPSLVSPDVQGAVLAPRALHRSAPGDTLVYTGPASPTGRQIMQVRYSVDGGRTWARAPGGQLTDQRAGYSDLAELGGGEIGVLYEGGVSFSADELRFNRFSPAALGIAGTTFTGSVSAQPSTPPGRTTPDTSGQANDAYLTGDAAIAARSLVLDGAGDYAEVPYARSLDPGAGDFTVSLRFKHAATAATPQRALLWAYGTGAGVPQVWVRLQPAQDQAYAWVQGAQGGAAVALRDNSAAAAFGDDAWHQLTLTRSGPRITLTVDGTLTASATGVAGPVTGAAPSGVRLGAKQDGTAGDAFAGSLADVRVPGVVLPFAIVDAAVTPARVRVTLSDDVSGHCTAATLLGGWRTVATGRDGTAALTVDATHPGAESPYTPALDVGGGDFTFATWFRYTGTSNQALLWAYGATSGKRSLWVRAQPGQDRVYAWVQTDEATVSIPVPDTSAAAGFGDGAWHLLTVRRSGGQVRVGVDGASAAASGLTGSLTADPADGLLGLRLGSKPDGTDVLQGAVDEFRLYRRALSDAELASAATARYPADLPSVWWSFDGNFTTYHDVVRPAPDGPATPDHSARCKHAYVRGGATLTAGRYGSALAFDGTDDAVQLAHGAPLAFGDRDFTVATWLRYSAASGRDQVVFWAYGVGAAERALWLRAQPGKDRLLAYAQTDVGPAGVEVADASPSVAFGDGAWHHVALTRAAGVLSLSVDGKVLSSAPISGSLTYGDTFAVDGLQLGARLDGVDRLAGSLDEVRVFDRALSAEELARVRDNADLGSATVLRLPFEVVTTTGYPRM</sequence>
<dbReference type="SMART" id="SM00560">
    <property type="entry name" value="LamGL"/>
    <property type="match status" value="3"/>
</dbReference>
<evidence type="ECO:0000313" key="10">
    <source>
        <dbReference type="EMBL" id="GID71442.1"/>
    </source>
</evidence>
<dbReference type="Pfam" id="PF13385">
    <property type="entry name" value="Laminin_G_3"/>
    <property type="match status" value="3"/>
</dbReference>
<dbReference type="InterPro" id="IPR026856">
    <property type="entry name" value="Sialidase_fam"/>
</dbReference>
<evidence type="ECO:0000256" key="7">
    <source>
        <dbReference type="SAM" id="SignalP"/>
    </source>
</evidence>
<organism evidence="10 11">
    <name type="scientific">Paractinoplanes deccanensis</name>
    <dbReference type="NCBI Taxonomy" id="113561"/>
    <lineage>
        <taxon>Bacteria</taxon>
        <taxon>Bacillati</taxon>
        <taxon>Actinomycetota</taxon>
        <taxon>Actinomycetes</taxon>
        <taxon>Micromonosporales</taxon>
        <taxon>Micromonosporaceae</taxon>
        <taxon>Paractinoplanes</taxon>
    </lineage>
</organism>